<comment type="catalytic activity">
    <reaction evidence="9">
        <text>L-threonyl-[protein] + ATP = O-phospho-L-threonyl-[protein] + ADP + H(+)</text>
        <dbReference type="Rhea" id="RHEA:46608"/>
        <dbReference type="Rhea" id="RHEA-COMP:11060"/>
        <dbReference type="Rhea" id="RHEA-COMP:11605"/>
        <dbReference type="ChEBI" id="CHEBI:15378"/>
        <dbReference type="ChEBI" id="CHEBI:30013"/>
        <dbReference type="ChEBI" id="CHEBI:30616"/>
        <dbReference type="ChEBI" id="CHEBI:61977"/>
        <dbReference type="ChEBI" id="CHEBI:456216"/>
        <dbReference type="EC" id="2.7.11.1"/>
    </reaction>
</comment>
<feature type="compositionally biased region" description="Basic and acidic residues" evidence="11">
    <location>
        <begin position="1010"/>
        <end position="1025"/>
    </location>
</feature>
<evidence type="ECO:0000256" key="2">
    <source>
        <dbReference type="ARBA" id="ARBA00012513"/>
    </source>
</evidence>
<feature type="region of interest" description="Disordered" evidence="11">
    <location>
        <begin position="594"/>
        <end position="665"/>
    </location>
</feature>
<accession>A0AAD4I4Y3</accession>
<keyword evidence="14" id="KW-1185">Reference proteome</keyword>
<feature type="region of interest" description="Disordered" evidence="11">
    <location>
        <begin position="492"/>
        <end position="522"/>
    </location>
</feature>
<proteinExistence type="inferred from homology"/>
<dbReference type="InterPro" id="IPR011009">
    <property type="entry name" value="Kinase-like_dom_sf"/>
</dbReference>
<protein>
    <recommendedName>
        <fullName evidence="2">non-specific serine/threonine protein kinase</fullName>
        <ecNumber evidence="2">2.7.11.1</ecNumber>
    </recommendedName>
</protein>
<feature type="domain" description="Protein kinase" evidence="12">
    <location>
        <begin position="114"/>
        <end position="394"/>
    </location>
</feature>
<evidence type="ECO:0000256" key="6">
    <source>
        <dbReference type="ARBA" id="ARBA00022741"/>
    </source>
</evidence>
<feature type="compositionally biased region" description="Low complexity" evidence="11">
    <location>
        <begin position="610"/>
        <end position="632"/>
    </location>
</feature>
<evidence type="ECO:0000256" key="3">
    <source>
        <dbReference type="ARBA" id="ARBA00022527"/>
    </source>
</evidence>
<dbReference type="InterPro" id="IPR043024">
    <property type="entry name" value="KA1_sf_fungal"/>
</dbReference>
<dbReference type="GO" id="GO:0005938">
    <property type="term" value="C:cell cortex"/>
    <property type="evidence" value="ECO:0007669"/>
    <property type="project" value="UniProtKB-ARBA"/>
</dbReference>
<feature type="region of interest" description="Disordered" evidence="11">
    <location>
        <begin position="1009"/>
        <end position="1084"/>
    </location>
</feature>
<evidence type="ECO:0000256" key="4">
    <source>
        <dbReference type="ARBA" id="ARBA00022553"/>
    </source>
</evidence>
<comment type="similarity">
    <text evidence="1">Belongs to the protein kinase superfamily. CAMK Ser/Thr protein kinase family. NIM1 subfamily.</text>
</comment>
<dbReference type="PROSITE" id="PS00108">
    <property type="entry name" value="PROTEIN_KINASE_ST"/>
    <property type="match status" value="1"/>
</dbReference>
<feature type="compositionally biased region" description="Basic and acidic residues" evidence="11">
    <location>
        <begin position="62"/>
        <end position="73"/>
    </location>
</feature>
<feature type="region of interest" description="Disordered" evidence="11">
    <location>
        <begin position="781"/>
        <end position="821"/>
    </location>
</feature>
<evidence type="ECO:0000313" key="14">
    <source>
        <dbReference type="Proteomes" id="UP001199106"/>
    </source>
</evidence>
<comment type="catalytic activity">
    <reaction evidence="10">
        <text>L-seryl-[protein] + ATP = O-phospho-L-seryl-[protein] + ADP + H(+)</text>
        <dbReference type="Rhea" id="RHEA:17989"/>
        <dbReference type="Rhea" id="RHEA-COMP:9863"/>
        <dbReference type="Rhea" id="RHEA-COMP:11604"/>
        <dbReference type="ChEBI" id="CHEBI:15378"/>
        <dbReference type="ChEBI" id="CHEBI:29999"/>
        <dbReference type="ChEBI" id="CHEBI:30616"/>
        <dbReference type="ChEBI" id="CHEBI:83421"/>
        <dbReference type="ChEBI" id="CHEBI:456216"/>
        <dbReference type="EC" id="2.7.11.1"/>
    </reaction>
</comment>
<dbReference type="SMART" id="SM00220">
    <property type="entry name" value="S_TKc"/>
    <property type="match status" value="1"/>
</dbReference>
<feature type="compositionally biased region" description="Polar residues" evidence="11">
    <location>
        <begin position="707"/>
        <end position="722"/>
    </location>
</feature>
<dbReference type="SUPFAM" id="SSF56112">
    <property type="entry name" value="Protein kinase-like (PK-like)"/>
    <property type="match status" value="1"/>
</dbReference>
<dbReference type="Gene3D" id="1.10.510.10">
    <property type="entry name" value="Transferase(Phosphotransferase) domain 1"/>
    <property type="match status" value="1"/>
</dbReference>
<dbReference type="GO" id="GO:0004674">
    <property type="term" value="F:protein serine/threonine kinase activity"/>
    <property type="evidence" value="ECO:0007669"/>
    <property type="project" value="UniProtKB-KW"/>
</dbReference>
<keyword evidence="5" id="KW-0808">Transferase</keyword>
<dbReference type="InterPro" id="IPR008271">
    <property type="entry name" value="Ser/Thr_kinase_AS"/>
</dbReference>
<dbReference type="FunFam" id="1.10.510.10:FF:002176">
    <property type="entry name" value="CAMK family protein kinase"/>
    <property type="match status" value="1"/>
</dbReference>
<dbReference type="PANTHER" id="PTHR24346:SF110">
    <property type="entry name" value="NON-SPECIFIC SERINE_THREONINE PROTEIN KINASE"/>
    <property type="match status" value="1"/>
</dbReference>
<feature type="compositionally biased region" description="Polar residues" evidence="11">
    <location>
        <begin position="781"/>
        <end position="808"/>
    </location>
</feature>
<feature type="compositionally biased region" description="Basic and acidic residues" evidence="11">
    <location>
        <begin position="80"/>
        <end position="92"/>
    </location>
</feature>
<feature type="compositionally biased region" description="Basic and acidic residues" evidence="11">
    <location>
        <begin position="1043"/>
        <end position="1052"/>
    </location>
</feature>
<evidence type="ECO:0000256" key="9">
    <source>
        <dbReference type="ARBA" id="ARBA00047899"/>
    </source>
</evidence>
<dbReference type="Gene3D" id="3.30.310.220">
    <property type="entry name" value="Fungal kinase associated-1 domain"/>
    <property type="match status" value="2"/>
</dbReference>
<feature type="region of interest" description="Disordered" evidence="11">
    <location>
        <begin position="1"/>
        <end position="111"/>
    </location>
</feature>
<gene>
    <name evidence="13" type="ORF">G6011_08031</name>
</gene>
<evidence type="ECO:0000256" key="10">
    <source>
        <dbReference type="ARBA" id="ARBA00048679"/>
    </source>
</evidence>
<dbReference type="EMBL" id="JAANER010000011">
    <property type="protein sequence ID" value="KAG9185487.1"/>
    <property type="molecule type" value="Genomic_DNA"/>
</dbReference>
<keyword evidence="7" id="KW-0418">Kinase</keyword>
<feature type="compositionally biased region" description="Low complexity" evidence="11">
    <location>
        <begin position="94"/>
        <end position="103"/>
    </location>
</feature>
<comment type="caution">
    <text evidence="13">The sequence shown here is derived from an EMBL/GenBank/DDBJ whole genome shotgun (WGS) entry which is preliminary data.</text>
</comment>
<feature type="compositionally biased region" description="Polar residues" evidence="11">
    <location>
        <begin position="596"/>
        <end position="607"/>
    </location>
</feature>
<evidence type="ECO:0000256" key="1">
    <source>
        <dbReference type="ARBA" id="ARBA00010791"/>
    </source>
</evidence>
<dbReference type="Pfam" id="PF00069">
    <property type="entry name" value="Pkinase"/>
    <property type="match status" value="1"/>
</dbReference>
<evidence type="ECO:0000313" key="13">
    <source>
        <dbReference type="EMBL" id="KAG9185487.1"/>
    </source>
</evidence>
<keyword evidence="6" id="KW-0547">Nucleotide-binding</keyword>
<organism evidence="13 14">
    <name type="scientific">Alternaria panax</name>
    <dbReference type="NCBI Taxonomy" id="48097"/>
    <lineage>
        <taxon>Eukaryota</taxon>
        <taxon>Fungi</taxon>
        <taxon>Dikarya</taxon>
        <taxon>Ascomycota</taxon>
        <taxon>Pezizomycotina</taxon>
        <taxon>Dothideomycetes</taxon>
        <taxon>Pleosporomycetidae</taxon>
        <taxon>Pleosporales</taxon>
        <taxon>Pleosporineae</taxon>
        <taxon>Pleosporaceae</taxon>
        <taxon>Alternaria</taxon>
        <taxon>Alternaria sect. Panax</taxon>
    </lineage>
</organism>
<dbReference type="InterPro" id="IPR031850">
    <property type="entry name" value="Fungal_KA1_dom"/>
</dbReference>
<sequence>MDSSFLGRPPTRRRAFGDGTNRANAGPRTQRGNEKRSNSYASSPPLPLPHNESIVPNGTLSIRHEEVSPENKRLSVVQAHEVRPHNSKRDSDISNASTNASSSNRRRKTHIGPWQLGRTIGRGGCSRVRLVRHSGTGQYGAAKIISKATAEKVRALSLANLIQSAEHESSLYPDGKVIPFGLEREICIMKLLDHPNIVRLYDIWENRDELYLIMEFVEGGELFSYIHEQHGLIEIHTVHIFRQIIAALIYCHRINIHHRDLKPENILLDRDTMTVKLVDFGMAALQPIGKKLTTPCGSPHYAAPEVIKTTSYDGGKADVWSCGVILFVLLTGTPPFNYSGDERDLKHLFRDIAAAKYIMPDNISREAQDLIGRILIADPNRRISIDEIWDHPFLRKYSQELNFMGENANVSHWTGPLPAISEWTNLERRTVDREILRYLRTLWHSEKEEALVQKLLCQEANQEKYFYSALKKYHTDQLENYQPSAHYAVAHSNSDHHHNTRHSPTSKDMEELPTNNHDHKRSQSAYSILNNEHLYSKHSLYESPVSEASYDPYRASRQPIVPIPEDAPLNQNVTVHRGHSSRSDKQRLTTVLGHHTGNSLRVQALRNNSKHSSATSRRSSRSVPSNQSTPSSHGAPSIQRGSISRSSLASSHWPSSPPVVTRSAGMGKRGVSFLHLRDRRSSAATASSWQTEVESFADHVSHRPHTSIGSYGPSIQTSTIRSTLKPRTCMSSEAPRLKLRKPESPTKYIQGEARKVSEELKEIIDEAFNRSSIGSSVRSDAYHNTSQYDSPPTSFSNTRDSGGSTLATTPGVKGLFGDRPLPLIPAETPNTFLQRKLAETREQIAQRLNEDDDSTAQINNVLEHLDRLIVPGGKRTVSAPVKSPEPRSLRVIPEEKTDNVDGFDIYASKHRAVTDPVRPQGRCVVTELPQTIRIVDGSPIRIAPLNVRKRSGASLKTNATQDTPAVPTLQPYHDGPQDLQAPRTNDIVIPVLEKQNTILKKKKSLWFRRNTGEQERDQENKENQVKKKQSNTLLQIPEAWQGLDDRKERNDRTPFTNIDNTKNDQKRSDVSCGSEFPMRNSSAATAKSESVRKGFFAFFGKKSKDDKGRRPMELGALNFSSSSILSNFDIGTDNNNEIARVGPPEMQMNWLSRFLHIKPASKTLCFHIGRGKVRQDLVRLLRDWQRFGVQDVSLDREVNSISARIDKSNRKYPPSRACLIFSEWQLQNWWFEIEMLEAELVWRYLKIKPVTLVIELFVVLEHGRRANLCLARFTQTRGAASSFRKVVDIVEDVCRARCMLVEDEEKKASMMEVLE</sequence>
<keyword evidence="4" id="KW-0597">Phosphoprotein</keyword>
<feature type="region of interest" description="Disordered" evidence="11">
    <location>
        <begin position="701"/>
        <end position="731"/>
    </location>
</feature>
<evidence type="ECO:0000256" key="7">
    <source>
        <dbReference type="ARBA" id="ARBA00022777"/>
    </source>
</evidence>
<dbReference type="Pfam" id="PF16797">
    <property type="entry name" value="Fungal_KA1"/>
    <property type="match status" value="1"/>
</dbReference>
<dbReference type="EC" id="2.7.11.1" evidence="2"/>
<dbReference type="GO" id="GO:0005524">
    <property type="term" value="F:ATP binding"/>
    <property type="evidence" value="ECO:0007669"/>
    <property type="project" value="UniProtKB-KW"/>
</dbReference>
<feature type="compositionally biased region" description="Low complexity" evidence="11">
    <location>
        <begin position="642"/>
        <end position="654"/>
    </location>
</feature>
<evidence type="ECO:0000256" key="8">
    <source>
        <dbReference type="ARBA" id="ARBA00022840"/>
    </source>
</evidence>
<dbReference type="PANTHER" id="PTHR24346">
    <property type="entry name" value="MAP/MICROTUBULE AFFINITY-REGULATING KINASE"/>
    <property type="match status" value="1"/>
</dbReference>
<dbReference type="GO" id="GO:0035556">
    <property type="term" value="P:intracellular signal transduction"/>
    <property type="evidence" value="ECO:0007669"/>
    <property type="project" value="TreeGrafter"/>
</dbReference>
<evidence type="ECO:0000259" key="12">
    <source>
        <dbReference type="SMART" id="SM00220"/>
    </source>
</evidence>
<evidence type="ECO:0000256" key="11">
    <source>
        <dbReference type="SAM" id="MobiDB-lite"/>
    </source>
</evidence>
<reference evidence="13" key="1">
    <citation type="submission" date="2021-07" db="EMBL/GenBank/DDBJ databases">
        <title>Genome Resource of American Ginseng Black Spot Pathogen Alternaria panax.</title>
        <authorList>
            <person name="Qiu C."/>
            <person name="Wang W."/>
            <person name="Liu Z."/>
        </authorList>
    </citation>
    <scope>NUCLEOTIDE SEQUENCE</scope>
    <source>
        <strain evidence="13">BNCC115425</strain>
    </source>
</reference>
<keyword evidence="3" id="KW-0723">Serine/threonine-protein kinase</keyword>
<dbReference type="InterPro" id="IPR000719">
    <property type="entry name" value="Prot_kinase_dom"/>
</dbReference>
<dbReference type="Proteomes" id="UP001199106">
    <property type="component" value="Unassembled WGS sequence"/>
</dbReference>
<keyword evidence="8" id="KW-0067">ATP-binding</keyword>
<evidence type="ECO:0000256" key="5">
    <source>
        <dbReference type="ARBA" id="ARBA00022679"/>
    </source>
</evidence>
<name>A0AAD4I4Y3_9PLEO</name>